<dbReference type="KEGG" id="haa:A5892_06980"/>
<reference evidence="1 2" key="1">
    <citation type="submission" date="2016-04" db="EMBL/GenBank/DDBJ databases">
        <title>Complete Genome Sequence of Halotalea alkalilenta IHB B 13600.</title>
        <authorList>
            <person name="Swarnkar M.K."/>
            <person name="Sharma A."/>
            <person name="Kaushal K."/>
            <person name="Soni R."/>
            <person name="Rana S."/>
            <person name="Singh A.K."/>
            <person name="Gulati A."/>
        </authorList>
    </citation>
    <scope>NUCLEOTIDE SEQUENCE [LARGE SCALE GENOMIC DNA]</scope>
    <source>
        <strain evidence="1 2">IHB B 13600</strain>
    </source>
</reference>
<protein>
    <recommendedName>
        <fullName evidence="3">Response receiver domain-containing protein</fullName>
    </recommendedName>
</protein>
<organism evidence="1 2">
    <name type="scientific">Halotalea alkalilenta</name>
    <dbReference type="NCBI Taxonomy" id="376489"/>
    <lineage>
        <taxon>Bacteria</taxon>
        <taxon>Pseudomonadati</taxon>
        <taxon>Pseudomonadota</taxon>
        <taxon>Gammaproteobacteria</taxon>
        <taxon>Oceanospirillales</taxon>
        <taxon>Halomonadaceae</taxon>
        <taxon>Halotalea</taxon>
    </lineage>
</organism>
<evidence type="ECO:0000313" key="1">
    <source>
        <dbReference type="EMBL" id="ANF57239.1"/>
    </source>
</evidence>
<keyword evidence="2" id="KW-1185">Reference proteome</keyword>
<accession>A0A172YDA3</accession>
<proteinExistence type="predicted"/>
<gene>
    <name evidence="1" type="ORF">A5892_06980</name>
</gene>
<name>A0A172YDA3_9GAMM</name>
<dbReference type="AlphaFoldDB" id="A0A172YDA3"/>
<evidence type="ECO:0000313" key="2">
    <source>
        <dbReference type="Proteomes" id="UP000077875"/>
    </source>
</evidence>
<sequence>MPGIVVIDDNQDELDSIKRAFFEAGIPCLPIQYINNDPDNESGIDHVDISDWISPRIIVTDLNLTEIQNAKAVNLAGPLAKMFQKLSVKGPYLLCIWSKLEKDVADVIQVLEERHWNDITLPLQVSVISKTEFLSEAEKLKEKLKNLISENSLFDTLLNWEMRTSEAGRSAVAMLYSLAQDNNQSKSIEDRAGELRKILAAIGNEAIGLKNAADTPALAMECGLIPVLEDQVRSMSGAALDNKWTDAVPEIGTKQNIDDAVKSKLNTFYHVEEVLEDFPKDCRGVFVSINGKYLETEKNTEKFEKRIGRSIECLIHEEFLRRKGKAEGRALTEKARNETILGFLEISAACDYAQRKTKFPRYILGALIPAEFEELTSFTTSQGTKKDRAHDGVYRLPRIEVKGKTYIVKFSFKYQLGAQPDDNQWFGGSLFRVRDQILSAIIFNCSQYASRPGVISFL</sequence>
<evidence type="ECO:0008006" key="3">
    <source>
        <dbReference type="Google" id="ProtNLM"/>
    </source>
</evidence>
<dbReference type="Proteomes" id="UP000077875">
    <property type="component" value="Chromosome"/>
</dbReference>
<dbReference type="EMBL" id="CP015243">
    <property type="protein sequence ID" value="ANF57239.1"/>
    <property type="molecule type" value="Genomic_DNA"/>
</dbReference>